<dbReference type="EMBL" id="JAUHHV010000002">
    <property type="protein sequence ID" value="KAK1432655.1"/>
    <property type="molecule type" value="Genomic_DNA"/>
</dbReference>
<dbReference type="PROSITE" id="PS01359">
    <property type="entry name" value="ZF_PHD_1"/>
    <property type="match status" value="1"/>
</dbReference>
<comment type="caution">
    <text evidence="6">The sequence shown here is derived from an EMBL/GenBank/DDBJ whole genome shotgun (WGS) entry which is preliminary data.</text>
</comment>
<dbReference type="Gene3D" id="2.30.30.1150">
    <property type="match status" value="1"/>
</dbReference>
<dbReference type="Proteomes" id="UP001229421">
    <property type="component" value="Unassembled WGS sequence"/>
</dbReference>
<evidence type="ECO:0000313" key="6">
    <source>
        <dbReference type="EMBL" id="KAK1432655.1"/>
    </source>
</evidence>
<dbReference type="InterPro" id="IPR013083">
    <property type="entry name" value="Znf_RING/FYVE/PHD"/>
</dbReference>
<organism evidence="6 7">
    <name type="scientific">Tagetes erecta</name>
    <name type="common">African marigold</name>
    <dbReference type="NCBI Taxonomy" id="13708"/>
    <lineage>
        <taxon>Eukaryota</taxon>
        <taxon>Viridiplantae</taxon>
        <taxon>Streptophyta</taxon>
        <taxon>Embryophyta</taxon>
        <taxon>Tracheophyta</taxon>
        <taxon>Spermatophyta</taxon>
        <taxon>Magnoliopsida</taxon>
        <taxon>eudicotyledons</taxon>
        <taxon>Gunneridae</taxon>
        <taxon>Pentapetalae</taxon>
        <taxon>asterids</taxon>
        <taxon>campanulids</taxon>
        <taxon>Asterales</taxon>
        <taxon>Asteraceae</taxon>
        <taxon>Asteroideae</taxon>
        <taxon>Heliantheae alliance</taxon>
        <taxon>Tageteae</taxon>
        <taxon>Tagetes</taxon>
    </lineage>
</organism>
<accession>A0AAD8L7K5</accession>
<dbReference type="InterPro" id="IPR019786">
    <property type="entry name" value="Zinc_finger_PHD-type_CS"/>
</dbReference>
<dbReference type="PANTHER" id="PTHR47162">
    <property type="entry name" value="OS02G0192300 PROTEIN"/>
    <property type="match status" value="1"/>
</dbReference>
<evidence type="ECO:0000313" key="7">
    <source>
        <dbReference type="Proteomes" id="UP001229421"/>
    </source>
</evidence>
<dbReference type="SUPFAM" id="SSF57903">
    <property type="entry name" value="FYVE/PHD zinc finger"/>
    <property type="match status" value="2"/>
</dbReference>
<evidence type="ECO:0000256" key="4">
    <source>
        <dbReference type="PROSITE-ProRule" id="PRU00146"/>
    </source>
</evidence>
<dbReference type="InterPro" id="IPR001965">
    <property type="entry name" value="Znf_PHD"/>
</dbReference>
<dbReference type="Gene3D" id="3.30.40.10">
    <property type="entry name" value="Zinc/RING finger domain, C3HC4 (zinc finger)"/>
    <property type="match status" value="1"/>
</dbReference>
<dbReference type="InterPro" id="IPR019787">
    <property type="entry name" value="Znf_PHD-finger"/>
</dbReference>
<evidence type="ECO:0000256" key="1">
    <source>
        <dbReference type="ARBA" id="ARBA00022723"/>
    </source>
</evidence>
<sequence length="536" mass="60099">MVEEDKEITDGHFWDLNCSLTPKIEAVDSSEDELRMYSRTKRRKMSKYNGMSNTGFNDEIKVTDGSAFDQYVRRLSCDAISNGPSECSLRKCSIVALPQTHQSLNGHGECIQNALVDYPESGRAPVIEEVLDNVERSDSQTHNSAQEHSHVLSSGLLKQLEGPTNSELCGRALSDILNSENFLELRGLLLKNFGDVNVNRALDVDGISSKLKNGAYETLPMLYLKDIQQVWTKLQQVGNNMATLAKILSDKSRAHYEQYVRKPGTAEACGCQGCGQKADVKNCLVCDSCEDIYHLSCTELVGTPIPPKNWYCASCVSHGIGSPHDGCTVCEKLKYAASTPLVNSVPKKYQFEDVPDGLEEHLHNNVTNGSQNSYICFVCKTEVKIDDNFRSCGHALCAHKYYHYKCLTNKQLGVYGYYWYCPSCLCRRCLVDKDDNQIVLCDGCDQAYHIYCASPQLESIPEGKWFCGKCDRALKKIRTMRMMYESMQKKVKIEDESENDEHEAEAQAPVDELEGLDMLVTAAKTLSHEDTCCNMR</sequence>
<keyword evidence="2 4" id="KW-0863">Zinc-finger</keyword>
<feature type="domain" description="PHD-type" evidence="5">
    <location>
        <begin position="423"/>
        <end position="473"/>
    </location>
</feature>
<protein>
    <recommendedName>
        <fullName evidence="5">PHD-type domain-containing protein</fullName>
    </recommendedName>
</protein>
<dbReference type="PANTHER" id="PTHR47162:SF9">
    <property type="entry name" value="PHD FINGER PROTEIN EHD3-LIKE"/>
    <property type="match status" value="1"/>
</dbReference>
<proteinExistence type="predicted"/>
<dbReference type="InterPro" id="IPR011011">
    <property type="entry name" value="Znf_FYVE_PHD"/>
</dbReference>
<dbReference type="SMART" id="SM00249">
    <property type="entry name" value="PHD"/>
    <property type="match status" value="3"/>
</dbReference>
<keyword evidence="3" id="KW-0862">Zinc</keyword>
<name>A0AAD8L7K5_TARER</name>
<dbReference type="PROSITE" id="PS50016">
    <property type="entry name" value="ZF_PHD_2"/>
    <property type="match status" value="1"/>
</dbReference>
<keyword evidence="7" id="KW-1185">Reference proteome</keyword>
<evidence type="ECO:0000256" key="3">
    <source>
        <dbReference type="ARBA" id="ARBA00022833"/>
    </source>
</evidence>
<keyword evidence="1" id="KW-0479">Metal-binding</keyword>
<reference evidence="6" key="1">
    <citation type="journal article" date="2023" name="bioRxiv">
        <title>Improved chromosome-level genome assembly for marigold (Tagetes erecta).</title>
        <authorList>
            <person name="Jiang F."/>
            <person name="Yuan L."/>
            <person name="Wang S."/>
            <person name="Wang H."/>
            <person name="Xu D."/>
            <person name="Wang A."/>
            <person name="Fan W."/>
        </authorList>
    </citation>
    <scope>NUCLEOTIDE SEQUENCE</scope>
    <source>
        <strain evidence="6">WSJ</strain>
        <tissue evidence="6">Leaf</tissue>
    </source>
</reference>
<gene>
    <name evidence="6" type="ORF">QVD17_09553</name>
</gene>
<evidence type="ECO:0000256" key="2">
    <source>
        <dbReference type="ARBA" id="ARBA00022771"/>
    </source>
</evidence>
<evidence type="ECO:0000259" key="5">
    <source>
        <dbReference type="PROSITE" id="PS50016"/>
    </source>
</evidence>
<dbReference type="GO" id="GO:0008270">
    <property type="term" value="F:zinc ion binding"/>
    <property type="evidence" value="ECO:0007669"/>
    <property type="project" value="UniProtKB-KW"/>
</dbReference>
<dbReference type="Pfam" id="PF00628">
    <property type="entry name" value="PHD"/>
    <property type="match status" value="2"/>
</dbReference>
<dbReference type="AlphaFoldDB" id="A0AAD8L7K5"/>